<dbReference type="SMART" id="SM00744">
    <property type="entry name" value="RINGv"/>
    <property type="match status" value="1"/>
</dbReference>
<evidence type="ECO:0000256" key="5">
    <source>
        <dbReference type="ARBA" id="ARBA00022771"/>
    </source>
</evidence>
<keyword evidence="7" id="KW-0862">Zinc</keyword>
<proteinExistence type="predicted"/>
<feature type="domain" description="RING-CH-type" evidence="10">
    <location>
        <begin position="1"/>
        <end position="75"/>
    </location>
</feature>
<comment type="caution">
    <text evidence="11">The sequence shown here is derived from an EMBL/GenBank/DDBJ whole genome shotgun (WGS) entry which is preliminary data.</text>
</comment>
<dbReference type="PANTHER" id="PTHR46065:SF3">
    <property type="entry name" value="FI20425P1"/>
    <property type="match status" value="1"/>
</dbReference>
<dbReference type="GO" id="GO:0016567">
    <property type="term" value="P:protein ubiquitination"/>
    <property type="evidence" value="ECO:0007669"/>
    <property type="project" value="TreeGrafter"/>
</dbReference>
<evidence type="ECO:0000256" key="9">
    <source>
        <dbReference type="ARBA" id="ARBA00023136"/>
    </source>
</evidence>
<name>A0AA36MLQ5_9DINO</name>
<evidence type="ECO:0000256" key="1">
    <source>
        <dbReference type="ARBA" id="ARBA00004141"/>
    </source>
</evidence>
<evidence type="ECO:0000256" key="4">
    <source>
        <dbReference type="ARBA" id="ARBA00022723"/>
    </source>
</evidence>
<evidence type="ECO:0000256" key="8">
    <source>
        <dbReference type="ARBA" id="ARBA00022989"/>
    </source>
</evidence>
<dbReference type="PANTHER" id="PTHR46065">
    <property type="entry name" value="E3 UBIQUITIN-PROTEIN LIGASE MARCH 2/3 FAMILY MEMBER"/>
    <property type="match status" value="1"/>
</dbReference>
<organism evidence="11 12">
    <name type="scientific">Effrenium voratum</name>
    <dbReference type="NCBI Taxonomy" id="2562239"/>
    <lineage>
        <taxon>Eukaryota</taxon>
        <taxon>Sar</taxon>
        <taxon>Alveolata</taxon>
        <taxon>Dinophyceae</taxon>
        <taxon>Suessiales</taxon>
        <taxon>Symbiodiniaceae</taxon>
        <taxon>Effrenium</taxon>
    </lineage>
</organism>
<dbReference type="CDD" id="cd16495">
    <property type="entry name" value="RING_CH-C4HC3_MARCH"/>
    <property type="match status" value="1"/>
</dbReference>
<protein>
    <recommendedName>
        <fullName evidence="10">RING-CH-type domain-containing protein</fullName>
    </recommendedName>
</protein>
<dbReference type="EMBL" id="CAUJNA010000408">
    <property type="protein sequence ID" value="CAJ1376606.1"/>
    <property type="molecule type" value="Genomic_DNA"/>
</dbReference>
<gene>
    <name evidence="11" type="ORF">EVOR1521_LOCUS5630</name>
</gene>
<dbReference type="GO" id="GO:0004842">
    <property type="term" value="F:ubiquitin-protein transferase activity"/>
    <property type="evidence" value="ECO:0007669"/>
    <property type="project" value="TreeGrafter"/>
</dbReference>
<keyword evidence="4" id="KW-0479">Metal-binding</keyword>
<dbReference type="AlphaFoldDB" id="A0AA36MLQ5"/>
<keyword evidence="2" id="KW-0808">Transferase</keyword>
<keyword evidence="12" id="KW-1185">Reference proteome</keyword>
<dbReference type="Proteomes" id="UP001178507">
    <property type="component" value="Unassembled WGS sequence"/>
</dbReference>
<evidence type="ECO:0000256" key="7">
    <source>
        <dbReference type="ARBA" id="ARBA00022833"/>
    </source>
</evidence>
<comment type="subcellular location">
    <subcellularLocation>
        <location evidence="1">Membrane</location>
        <topology evidence="1">Multi-pass membrane protein</topology>
    </subcellularLocation>
</comment>
<keyword evidence="8" id="KW-1133">Transmembrane helix</keyword>
<dbReference type="SUPFAM" id="SSF57850">
    <property type="entry name" value="RING/U-box"/>
    <property type="match status" value="1"/>
</dbReference>
<keyword evidence="6" id="KW-0833">Ubl conjugation pathway</keyword>
<dbReference type="PROSITE" id="PS51292">
    <property type="entry name" value="ZF_RING_CH"/>
    <property type="match status" value="1"/>
</dbReference>
<evidence type="ECO:0000256" key="2">
    <source>
        <dbReference type="ARBA" id="ARBA00022679"/>
    </source>
</evidence>
<evidence type="ECO:0000313" key="11">
    <source>
        <dbReference type="EMBL" id="CAJ1376606.1"/>
    </source>
</evidence>
<reference evidence="11" key="1">
    <citation type="submission" date="2023-08" db="EMBL/GenBank/DDBJ databases">
        <authorList>
            <person name="Chen Y."/>
            <person name="Shah S."/>
            <person name="Dougan E. K."/>
            <person name="Thang M."/>
            <person name="Chan C."/>
        </authorList>
    </citation>
    <scope>NUCLEOTIDE SEQUENCE</scope>
</reference>
<evidence type="ECO:0000256" key="3">
    <source>
        <dbReference type="ARBA" id="ARBA00022692"/>
    </source>
</evidence>
<dbReference type="InterPro" id="IPR011016">
    <property type="entry name" value="Znf_RING-CH"/>
</dbReference>
<dbReference type="Pfam" id="PF12906">
    <property type="entry name" value="RINGv"/>
    <property type="match status" value="1"/>
</dbReference>
<dbReference type="InterPro" id="IPR013083">
    <property type="entry name" value="Znf_RING/FYVE/PHD"/>
</dbReference>
<keyword evidence="9" id="KW-0472">Membrane</keyword>
<evidence type="ECO:0000313" key="12">
    <source>
        <dbReference type="Proteomes" id="UP001178507"/>
    </source>
</evidence>
<keyword evidence="5" id="KW-0863">Zinc-finger</keyword>
<sequence length="472" mass="52253">MEEEEIICRYCFGGSEDGELISPCKCAGGQKYVHLKCLRQWQRMVLVTQPTHPAFYDRDLRHQTCNVCKSEFTCVPPTRHGLMASFTGPEIAALIDVGCVIASHEAFSAELARSLATMPSMLRHTSSYEHWIRGVFLITQVEPDEGKLTIPIDSEGMLQRVRGKMDARLCLTLQGRHWRVAPREALEGVSSDALAEAFAELKAPCTIMLESDEPESCGNDHVVAVNLTRPLDAPPDRGLVDRTLREVCQKYKKASNVEITHFIGGPCQEDELMCCVVLGGAGCGWTVLKDLGQAVELAFSRRAKRREAEGEVHGGQTVRLQGLQDAAHLNGEIGVALRFNAETGRWLVRLRNGEGKQLRPANLAGLEGAMGRVFAVWGDARWSRAQLLGEIAKGDWGLCRANIGDLTAAPAERWQGTRGRLAFAPITEMTEGYMREAQREMNAARHTLQMHADPQESLAPSQEGWVPFDKMY</sequence>
<dbReference type="GO" id="GO:0008270">
    <property type="term" value="F:zinc ion binding"/>
    <property type="evidence" value="ECO:0007669"/>
    <property type="project" value="UniProtKB-KW"/>
</dbReference>
<evidence type="ECO:0000256" key="6">
    <source>
        <dbReference type="ARBA" id="ARBA00022786"/>
    </source>
</evidence>
<dbReference type="Gene3D" id="3.30.40.10">
    <property type="entry name" value="Zinc/RING finger domain, C3HC4 (zinc finger)"/>
    <property type="match status" value="1"/>
</dbReference>
<dbReference type="GO" id="GO:0016020">
    <property type="term" value="C:membrane"/>
    <property type="evidence" value="ECO:0007669"/>
    <property type="project" value="UniProtKB-SubCell"/>
</dbReference>
<keyword evidence="3" id="KW-0812">Transmembrane</keyword>
<dbReference type="SUPFAM" id="SSF143456">
    <property type="entry name" value="VC0467-like"/>
    <property type="match status" value="1"/>
</dbReference>
<evidence type="ECO:0000259" key="10">
    <source>
        <dbReference type="PROSITE" id="PS51292"/>
    </source>
</evidence>
<dbReference type="Gene3D" id="3.40.1740.10">
    <property type="entry name" value="VC0467-like"/>
    <property type="match status" value="1"/>
</dbReference>
<accession>A0AA36MLQ5</accession>